<evidence type="ECO:0000259" key="3">
    <source>
        <dbReference type="PROSITE" id="PS51186"/>
    </source>
</evidence>
<dbReference type="GO" id="GO:0016747">
    <property type="term" value="F:acyltransferase activity, transferring groups other than amino-acyl groups"/>
    <property type="evidence" value="ECO:0007669"/>
    <property type="project" value="InterPro"/>
</dbReference>
<dbReference type="STRING" id="683125.SAMN05660206_11562"/>
<dbReference type="Gene3D" id="3.40.630.30">
    <property type="match status" value="1"/>
</dbReference>
<dbReference type="PANTHER" id="PTHR43800">
    <property type="entry name" value="PEPTIDYL-LYSINE N-ACETYLTRANSFERASE YJAB"/>
    <property type="match status" value="1"/>
</dbReference>
<dbReference type="PANTHER" id="PTHR43800:SF1">
    <property type="entry name" value="PEPTIDYL-LYSINE N-ACETYLTRANSFERASE YJAB"/>
    <property type="match status" value="1"/>
</dbReference>
<dbReference type="Proteomes" id="UP000198785">
    <property type="component" value="Unassembled WGS sequence"/>
</dbReference>
<keyword evidence="2" id="KW-0012">Acyltransferase</keyword>
<dbReference type="CDD" id="cd04301">
    <property type="entry name" value="NAT_SF"/>
    <property type="match status" value="1"/>
</dbReference>
<proteinExistence type="predicted"/>
<dbReference type="InterPro" id="IPR000182">
    <property type="entry name" value="GNAT_dom"/>
</dbReference>
<accession>A0A1I6VMP7</accession>
<evidence type="ECO:0000256" key="1">
    <source>
        <dbReference type="ARBA" id="ARBA00022679"/>
    </source>
</evidence>
<dbReference type="OrthoDB" id="9788916at2"/>
<dbReference type="NCBIfam" id="NF007853">
    <property type="entry name" value="PRK10562.1"/>
    <property type="match status" value="1"/>
</dbReference>
<dbReference type="SUPFAM" id="SSF55729">
    <property type="entry name" value="Acyl-CoA N-acyltransferases (Nat)"/>
    <property type="match status" value="1"/>
</dbReference>
<evidence type="ECO:0000256" key="2">
    <source>
        <dbReference type="ARBA" id="ARBA00023315"/>
    </source>
</evidence>
<dbReference type="InterPro" id="IPR016181">
    <property type="entry name" value="Acyl_CoA_acyltransferase"/>
</dbReference>
<keyword evidence="5" id="KW-1185">Reference proteome</keyword>
<dbReference type="Pfam" id="PF13508">
    <property type="entry name" value="Acetyltransf_7"/>
    <property type="match status" value="1"/>
</dbReference>
<sequence>MIRKATHKDIKKLAEIWLKTSIIAHDFIPEKYWTDNKSLMEEQYLPNSEVYLAEKEGYILGFVALIENHIVSIFVDKEQQGKGTGSLLLNYAKDLRTELTLNVYHKNQKSVNFYKAKGFKVVAETIDKPTGEKEFKMHWKNTER</sequence>
<protein>
    <submittedName>
        <fullName evidence="4">Putative acetyltransferase</fullName>
    </submittedName>
</protein>
<gene>
    <name evidence="4" type="ORF">SAMN05660206_11562</name>
</gene>
<reference evidence="4 5" key="1">
    <citation type="submission" date="2016-10" db="EMBL/GenBank/DDBJ databases">
        <authorList>
            <person name="de Groot N.N."/>
        </authorList>
    </citation>
    <scope>NUCLEOTIDE SEQUENCE [LARGE SCALE GENOMIC DNA]</scope>
    <source>
        <strain evidence="4 5">DSM 22789</strain>
    </source>
</reference>
<keyword evidence="1 4" id="KW-0808">Transferase</keyword>
<dbReference type="AlphaFoldDB" id="A0A1I6VMP7"/>
<dbReference type="RefSeq" id="WP_093367448.1">
    <property type="nucleotide sequence ID" value="NZ_FOZZ01000015.1"/>
</dbReference>
<feature type="domain" description="N-acetyltransferase" evidence="3">
    <location>
        <begin position="1"/>
        <end position="142"/>
    </location>
</feature>
<evidence type="ECO:0000313" key="5">
    <source>
        <dbReference type="Proteomes" id="UP000198785"/>
    </source>
</evidence>
<dbReference type="PROSITE" id="PS51186">
    <property type="entry name" value="GNAT"/>
    <property type="match status" value="1"/>
</dbReference>
<organism evidence="4 5">
    <name type="scientific">Sphingobacterium wenxiniae</name>
    <dbReference type="NCBI Taxonomy" id="683125"/>
    <lineage>
        <taxon>Bacteria</taxon>
        <taxon>Pseudomonadati</taxon>
        <taxon>Bacteroidota</taxon>
        <taxon>Sphingobacteriia</taxon>
        <taxon>Sphingobacteriales</taxon>
        <taxon>Sphingobacteriaceae</taxon>
        <taxon>Sphingobacterium</taxon>
    </lineage>
</organism>
<name>A0A1I6VMP7_9SPHI</name>
<dbReference type="EMBL" id="FOZZ01000015">
    <property type="protein sequence ID" value="SFT14995.1"/>
    <property type="molecule type" value="Genomic_DNA"/>
</dbReference>
<evidence type="ECO:0000313" key="4">
    <source>
        <dbReference type="EMBL" id="SFT14995.1"/>
    </source>
</evidence>